<feature type="region of interest" description="Disordered" evidence="4">
    <location>
        <begin position="423"/>
        <end position="666"/>
    </location>
</feature>
<keyword evidence="2" id="KW-0227">DNA damage</keyword>
<dbReference type="STRING" id="2025994.A0A2T2ZWT7"/>
<dbReference type="PROSITE" id="PS50172">
    <property type="entry name" value="BRCT"/>
    <property type="match status" value="1"/>
</dbReference>
<feature type="compositionally biased region" description="Polar residues" evidence="4">
    <location>
        <begin position="475"/>
        <end position="490"/>
    </location>
</feature>
<feature type="region of interest" description="Disordered" evidence="4">
    <location>
        <begin position="124"/>
        <end position="144"/>
    </location>
</feature>
<comment type="subcellular location">
    <subcellularLocation>
        <location evidence="1">Nucleus</location>
    </subcellularLocation>
</comment>
<dbReference type="Proteomes" id="UP000241462">
    <property type="component" value="Unassembled WGS sequence"/>
</dbReference>
<feature type="compositionally biased region" description="Polar residues" evidence="4">
    <location>
        <begin position="194"/>
        <end position="203"/>
    </location>
</feature>
<dbReference type="Gene3D" id="3.40.50.10190">
    <property type="entry name" value="BRCT domain"/>
    <property type="match status" value="1"/>
</dbReference>
<keyword evidence="3" id="KW-0539">Nucleus</keyword>
<dbReference type="InParanoid" id="A0A2T2ZWT7"/>
<evidence type="ECO:0000256" key="4">
    <source>
        <dbReference type="SAM" id="MobiDB-lite"/>
    </source>
</evidence>
<feature type="domain" description="BRCT" evidence="5">
    <location>
        <begin position="1044"/>
        <end position="1116"/>
    </location>
</feature>
<feature type="compositionally biased region" description="Basic and acidic residues" evidence="4">
    <location>
        <begin position="614"/>
        <end position="625"/>
    </location>
</feature>
<dbReference type="CDD" id="cd17745">
    <property type="entry name" value="BRCT_p53bp1_rpt1"/>
    <property type="match status" value="1"/>
</dbReference>
<protein>
    <recommendedName>
        <fullName evidence="5">BRCT domain-containing protein</fullName>
    </recommendedName>
</protein>
<dbReference type="PANTHER" id="PTHR15321">
    <property type="entry name" value="TUMOR SUPPRESSOR P53-BINDING PROTEIN 1"/>
    <property type="match status" value="1"/>
</dbReference>
<proteinExistence type="predicted"/>
<evidence type="ECO:0000256" key="2">
    <source>
        <dbReference type="ARBA" id="ARBA00022763"/>
    </source>
</evidence>
<dbReference type="GO" id="GO:0005634">
    <property type="term" value="C:nucleus"/>
    <property type="evidence" value="ECO:0007669"/>
    <property type="project" value="UniProtKB-SubCell"/>
</dbReference>
<feature type="compositionally biased region" description="Basic and acidic residues" evidence="4">
    <location>
        <begin position="543"/>
        <end position="555"/>
    </location>
</feature>
<dbReference type="EMBL" id="KZ678598">
    <property type="protein sequence ID" value="PSR78674.1"/>
    <property type="molecule type" value="Genomic_DNA"/>
</dbReference>
<dbReference type="InterPro" id="IPR047249">
    <property type="entry name" value="BRCT_p53bp1-like_rpt1"/>
</dbReference>
<evidence type="ECO:0000256" key="3">
    <source>
        <dbReference type="ARBA" id="ARBA00023242"/>
    </source>
</evidence>
<dbReference type="GO" id="GO:0045944">
    <property type="term" value="P:positive regulation of transcription by RNA polymerase II"/>
    <property type="evidence" value="ECO:0007669"/>
    <property type="project" value="TreeGrafter"/>
</dbReference>
<feature type="compositionally biased region" description="Basic and acidic residues" evidence="4">
    <location>
        <begin position="90"/>
        <end position="99"/>
    </location>
</feature>
<feature type="region of interest" description="Disordered" evidence="4">
    <location>
        <begin position="363"/>
        <end position="408"/>
    </location>
</feature>
<dbReference type="InterPro" id="IPR047252">
    <property type="entry name" value="TP53BP1-like"/>
</dbReference>
<feature type="region of interest" description="Disordered" evidence="4">
    <location>
        <begin position="683"/>
        <end position="968"/>
    </location>
</feature>
<accession>A0A2T2ZWT7</accession>
<feature type="compositionally biased region" description="Low complexity" evidence="4">
    <location>
        <begin position="928"/>
        <end position="946"/>
    </location>
</feature>
<feature type="compositionally biased region" description="Basic and acidic residues" evidence="4">
    <location>
        <begin position="594"/>
        <end position="603"/>
    </location>
</feature>
<feature type="compositionally biased region" description="Basic and acidic residues" evidence="4">
    <location>
        <begin position="773"/>
        <end position="791"/>
    </location>
</feature>
<feature type="region of interest" description="Disordered" evidence="4">
    <location>
        <begin position="80"/>
        <end position="99"/>
    </location>
</feature>
<dbReference type="InterPro" id="IPR036420">
    <property type="entry name" value="BRCT_dom_sf"/>
</dbReference>
<reference evidence="6 7" key="1">
    <citation type="journal article" date="2018" name="Mycol. Prog.">
        <title>Coniella lustricola, a new species from submerged detritus.</title>
        <authorList>
            <person name="Raudabaugh D.B."/>
            <person name="Iturriaga T."/>
            <person name="Carver A."/>
            <person name="Mondo S."/>
            <person name="Pangilinan J."/>
            <person name="Lipzen A."/>
            <person name="He G."/>
            <person name="Amirebrahimi M."/>
            <person name="Grigoriev I.V."/>
            <person name="Miller A.N."/>
        </authorList>
    </citation>
    <scope>NUCLEOTIDE SEQUENCE [LARGE SCALE GENOMIC DNA]</scope>
    <source>
        <strain evidence="6 7">B22-T-1</strain>
    </source>
</reference>
<feature type="compositionally biased region" description="Low complexity" evidence="4">
    <location>
        <begin position="696"/>
        <end position="709"/>
    </location>
</feature>
<evidence type="ECO:0000313" key="6">
    <source>
        <dbReference type="EMBL" id="PSR78674.1"/>
    </source>
</evidence>
<dbReference type="GO" id="GO:0042393">
    <property type="term" value="F:histone binding"/>
    <property type="evidence" value="ECO:0007669"/>
    <property type="project" value="TreeGrafter"/>
</dbReference>
<evidence type="ECO:0000256" key="1">
    <source>
        <dbReference type="ARBA" id="ARBA00004123"/>
    </source>
</evidence>
<feature type="compositionally biased region" description="Basic and acidic residues" evidence="4">
    <location>
        <begin position="501"/>
        <end position="511"/>
    </location>
</feature>
<feature type="compositionally biased region" description="Low complexity" evidence="4">
    <location>
        <begin position="843"/>
        <end position="856"/>
    </location>
</feature>
<dbReference type="AlphaFoldDB" id="A0A2T2ZWT7"/>
<dbReference type="GO" id="GO:0000077">
    <property type="term" value="P:DNA damage checkpoint signaling"/>
    <property type="evidence" value="ECO:0007669"/>
    <property type="project" value="TreeGrafter"/>
</dbReference>
<feature type="compositionally biased region" description="Pro residues" evidence="4">
    <location>
        <begin position="171"/>
        <end position="192"/>
    </location>
</feature>
<gene>
    <name evidence="6" type="ORF">BD289DRAFT_456183</name>
</gene>
<dbReference type="InterPro" id="IPR001357">
    <property type="entry name" value="BRCT_dom"/>
</dbReference>
<sequence>MTPDAPGSQAEAAVLCTADGVESQDSQAFVSFMHRLHGMGATSNGPRELAEYNRAVLAQFQSPPPSSRARVRARVTPSAACRTAAATQNRDQESGKESRNTAVSVLLAADAGAGAGAGAVIRAGAADSQQRHHPNPDGAPEPATAATVQGLDRGLDSATATAYAANVNPPPLYSVRPPPPPPPPLPLPPPPVHKTNSTDASSSRVYAPTHTAAASAFHATQFDGLHSTRPDGASAHPLTTPIHVLARGPSHPPTAPAAQCLDSHGDADPAHQPSTSVREPHINATTGLARGGQPTMQYSESPTQSMGDRSYEQYVARGDDIVSDDPFLAALATQHILNDTTPSNNDGLTLSDDDTGAVNFHFSAVGRGDSQPSALGSGAPAFQDHSHTPASPRLPDTPAPARNPLSGLGAAPEALMASSQMFRHTQFSSAHKPMPSPTSSRPSPDHLHALDTISPNPSPLKRMNQRSSPPPNGAFSFSASDDAFPTSSSRAGDEEDEDDEVGPHAPDEQADTKSPQKGGRANGITKRSTTFHALPPRAPIESYEPHRRSLRHESAPAHSASEDGSEDDDSDVEYRRRQRVAQRRKAAAHNLRSIRFERHRTSDADDGAVVPSTNKDDAHTRHVQQDPDQCDGFSTRDSPKSIADTPHAIADSQSSPRQRRCSMGHATDAHLPADCIAELRDQHTSSVETTVPNTDPAASPSASAQAAQPDGQHAKQKGSSAGPVLEIPETSPVYSHPRPQRRPQSPSPVRLSLTEPVGLDEETGVTSASRVTHLQEKEGLASLRSHERDASESDIPVSVTTSPSEAVRSSPNTNFRSSPPVRASRIQEAAARQTTSPIPNHIASTSPPANSTTTSPLSRLSATPALSAPNDDETPLTEESPRAGRPSSLDIAQSSPAAAKVNRQKASKPLPNIIPNQTRASLRRIKKTYTPDSATSATSTDELALTPHTPLLYQTRRSPRGSKALSKDEAIPRETSRGTMIFTGMLFAVSFQARQPAEKDAHYKARLALSEQITNKIKQAGGKLVTDGFDKLFEVAPAKPAHRGGQTMSSTPDPDDDIELVPSAQEAGFTALIADGHSRKIKYMQALALGLPCIHQRWITACLDSHQLVDWSHYLLCAGSSAFLGDAIRSRNLVPYDASGAKLREVIQHRPRLLDNARILLVMPATHRDRGDGESSEKKEAYMFLARVLGASLSRVYTLDEAKAQLKAREEAGRPFDWVYQCCYIVCCPILSSPL</sequence>
<dbReference type="SUPFAM" id="SSF52113">
    <property type="entry name" value="BRCT domain"/>
    <property type="match status" value="1"/>
</dbReference>
<dbReference type="OrthoDB" id="129353at2759"/>
<evidence type="ECO:0000313" key="7">
    <source>
        <dbReference type="Proteomes" id="UP000241462"/>
    </source>
</evidence>
<feature type="compositionally biased region" description="Polar residues" evidence="4">
    <location>
        <begin position="294"/>
        <end position="307"/>
    </location>
</feature>
<evidence type="ECO:0000259" key="5">
    <source>
        <dbReference type="PROSITE" id="PS50172"/>
    </source>
</evidence>
<feature type="compositionally biased region" description="Basic residues" evidence="4">
    <location>
        <begin position="576"/>
        <end position="587"/>
    </location>
</feature>
<organism evidence="6 7">
    <name type="scientific">Coniella lustricola</name>
    <dbReference type="NCBI Taxonomy" id="2025994"/>
    <lineage>
        <taxon>Eukaryota</taxon>
        <taxon>Fungi</taxon>
        <taxon>Dikarya</taxon>
        <taxon>Ascomycota</taxon>
        <taxon>Pezizomycotina</taxon>
        <taxon>Sordariomycetes</taxon>
        <taxon>Sordariomycetidae</taxon>
        <taxon>Diaporthales</taxon>
        <taxon>Schizoparmaceae</taxon>
        <taxon>Coniella</taxon>
    </lineage>
</organism>
<feature type="region of interest" description="Disordered" evidence="4">
    <location>
        <begin position="251"/>
        <end position="307"/>
    </location>
</feature>
<keyword evidence="7" id="KW-1185">Reference proteome</keyword>
<feature type="compositionally biased region" description="Polar residues" evidence="4">
    <location>
        <begin position="684"/>
        <end position="693"/>
    </location>
</feature>
<dbReference type="PANTHER" id="PTHR15321:SF3">
    <property type="entry name" value="TP53-BINDING PROTEIN 1"/>
    <property type="match status" value="1"/>
</dbReference>
<feature type="compositionally biased region" description="Polar residues" evidence="4">
    <location>
        <begin position="798"/>
        <end position="817"/>
    </location>
</feature>
<name>A0A2T2ZWT7_9PEZI</name>
<feature type="region of interest" description="Disordered" evidence="4">
    <location>
        <begin position="171"/>
        <end position="203"/>
    </location>
</feature>